<dbReference type="NCBIfam" id="TIGR01727">
    <property type="entry name" value="oligo_HPY"/>
    <property type="match status" value="1"/>
</dbReference>
<proteinExistence type="inferred from homology"/>
<dbReference type="AlphaFoldDB" id="A0A8J3QMX7"/>
<dbReference type="GO" id="GO:0005524">
    <property type="term" value="F:ATP binding"/>
    <property type="evidence" value="ECO:0007669"/>
    <property type="project" value="UniProtKB-KW"/>
</dbReference>
<keyword evidence="4" id="KW-1003">Cell membrane</keyword>
<dbReference type="InterPro" id="IPR017871">
    <property type="entry name" value="ABC_transporter-like_CS"/>
</dbReference>
<dbReference type="PANTHER" id="PTHR43297:SF2">
    <property type="entry name" value="DIPEPTIDE TRANSPORT ATP-BINDING PROTEIN DPPD"/>
    <property type="match status" value="1"/>
</dbReference>
<dbReference type="RefSeq" id="WP_239133274.1">
    <property type="nucleotide sequence ID" value="NZ_BONZ01000003.1"/>
</dbReference>
<organism evidence="9 10">
    <name type="scientific">Rugosimonospora africana</name>
    <dbReference type="NCBI Taxonomy" id="556532"/>
    <lineage>
        <taxon>Bacteria</taxon>
        <taxon>Bacillati</taxon>
        <taxon>Actinomycetota</taxon>
        <taxon>Actinomycetes</taxon>
        <taxon>Micromonosporales</taxon>
        <taxon>Micromonosporaceae</taxon>
        <taxon>Rugosimonospora</taxon>
    </lineage>
</organism>
<dbReference type="GO" id="GO:0005886">
    <property type="term" value="C:plasma membrane"/>
    <property type="evidence" value="ECO:0007669"/>
    <property type="project" value="UniProtKB-SubCell"/>
</dbReference>
<keyword evidence="10" id="KW-1185">Reference proteome</keyword>
<dbReference type="InterPro" id="IPR050388">
    <property type="entry name" value="ABC_Ni/Peptide_Import"/>
</dbReference>
<accession>A0A8J3QMX7</accession>
<evidence type="ECO:0000313" key="10">
    <source>
        <dbReference type="Proteomes" id="UP000642748"/>
    </source>
</evidence>
<gene>
    <name evidence="9" type="ORF">Raf01_01780</name>
</gene>
<dbReference type="CDD" id="cd03257">
    <property type="entry name" value="ABC_NikE_OppD_transporters"/>
    <property type="match status" value="1"/>
</dbReference>
<comment type="similarity">
    <text evidence="2">Belongs to the ABC transporter superfamily.</text>
</comment>
<dbReference type="PROSITE" id="PS50893">
    <property type="entry name" value="ABC_TRANSPORTER_2"/>
    <property type="match status" value="1"/>
</dbReference>
<evidence type="ECO:0000313" key="9">
    <source>
        <dbReference type="EMBL" id="GIH12006.1"/>
    </source>
</evidence>
<reference evidence="9" key="1">
    <citation type="submission" date="2021-01" db="EMBL/GenBank/DDBJ databases">
        <title>Whole genome shotgun sequence of Rugosimonospora africana NBRC 104875.</title>
        <authorList>
            <person name="Komaki H."/>
            <person name="Tamura T."/>
        </authorList>
    </citation>
    <scope>NUCLEOTIDE SEQUENCE</scope>
    <source>
        <strain evidence="9">NBRC 104875</strain>
    </source>
</reference>
<evidence type="ECO:0000259" key="8">
    <source>
        <dbReference type="PROSITE" id="PS50893"/>
    </source>
</evidence>
<dbReference type="Pfam" id="PF08352">
    <property type="entry name" value="oligo_HPY"/>
    <property type="match status" value="1"/>
</dbReference>
<keyword evidence="6" id="KW-0067">ATP-binding</keyword>
<dbReference type="Pfam" id="PF00005">
    <property type="entry name" value="ABC_tran"/>
    <property type="match status" value="1"/>
</dbReference>
<dbReference type="InterPro" id="IPR013563">
    <property type="entry name" value="Oligopep_ABC_C"/>
</dbReference>
<evidence type="ECO:0000256" key="7">
    <source>
        <dbReference type="ARBA" id="ARBA00023136"/>
    </source>
</evidence>
<dbReference type="SUPFAM" id="SSF52540">
    <property type="entry name" value="P-loop containing nucleoside triphosphate hydrolases"/>
    <property type="match status" value="1"/>
</dbReference>
<dbReference type="InterPro" id="IPR027417">
    <property type="entry name" value="P-loop_NTPase"/>
</dbReference>
<dbReference type="InterPro" id="IPR003439">
    <property type="entry name" value="ABC_transporter-like_ATP-bd"/>
</dbReference>
<feature type="domain" description="ABC transporter" evidence="8">
    <location>
        <begin position="20"/>
        <end position="269"/>
    </location>
</feature>
<dbReference type="Proteomes" id="UP000642748">
    <property type="component" value="Unassembled WGS sequence"/>
</dbReference>
<sequence length="366" mass="39064">MTVKTNIQLGRSESDPDVLLEVENLTVSFPTDDGVVNAVRGVSYQLRRGEAMGIVGESGSGKSVSSLAVMGLLPKSARVSGSIRFQGESLLGKSENQYAEIRGNKISMIFQDPLTSLNPVYTVGYQLAEAVLAHNDVSKQGAHDRAVELLRLVGIPFPEQRVSNYPHEMSGGMRQRVVIAIAMANNPDVIIADEPTTALDVTVQAQVLEALEAARAETGAALVLITHDLGVIAGHAERICVMYAGKLVEVGSIDDIFYRPRMPYALGLLGSLPRLDSSSKQRLTPITGAPPSLVNLPAGCPFTPRCPLAQDVCEENEPNLVATDSSAHLAACHFHEKLVGVSARQLFSTTSADPDLIDSADQEVAQ</sequence>
<protein>
    <recommendedName>
        <fullName evidence="8">ABC transporter domain-containing protein</fullName>
    </recommendedName>
</protein>
<dbReference type="EMBL" id="BONZ01000003">
    <property type="protein sequence ID" value="GIH12006.1"/>
    <property type="molecule type" value="Genomic_DNA"/>
</dbReference>
<name>A0A8J3QMX7_9ACTN</name>
<dbReference type="PROSITE" id="PS00211">
    <property type="entry name" value="ABC_TRANSPORTER_1"/>
    <property type="match status" value="1"/>
</dbReference>
<evidence type="ECO:0000256" key="2">
    <source>
        <dbReference type="ARBA" id="ARBA00005417"/>
    </source>
</evidence>
<keyword evidence="3" id="KW-0813">Transport</keyword>
<dbReference type="PANTHER" id="PTHR43297">
    <property type="entry name" value="OLIGOPEPTIDE TRANSPORT ATP-BINDING PROTEIN APPD"/>
    <property type="match status" value="1"/>
</dbReference>
<comment type="subcellular location">
    <subcellularLocation>
        <location evidence="1">Cell membrane</location>
        <topology evidence="1">Peripheral membrane protein</topology>
    </subcellularLocation>
</comment>
<evidence type="ECO:0000256" key="5">
    <source>
        <dbReference type="ARBA" id="ARBA00022741"/>
    </source>
</evidence>
<dbReference type="GO" id="GO:0016887">
    <property type="term" value="F:ATP hydrolysis activity"/>
    <property type="evidence" value="ECO:0007669"/>
    <property type="project" value="InterPro"/>
</dbReference>
<dbReference type="SMART" id="SM00382">
    <property type="entry name" value="AAA"/>
    <property type="match status" value="1"/>
</dbReference>
<dbReference type="InterPro" id="IPR003593">
    <property type="entry name" value="AAA+_ATPase"/>
</dbReference>
<comment type="caution">
    <text evidence="9">The sequence shown here is derived from an EMBL/GenBank/DDBJ whole genome shotgun (WGS) entry which is preliminary data.</text>
</comment>
<evidence type="ECO:0000256" key="4">
    <source>
        <dbReference type="ARBA" id="ARBA00022475"/>
    </source>
</evidence>
<keyword evidence="7" id="KW-0472">Membrane</keyword>
<keyword evidence="5" id="KW-0547">Nucleotide-binding</keyword>
<evidence type="ECO:0000256" key="6">
    <source>
        <dbReference type="ARBA" id="ARBA00022840"/>
    </source>
</evidence>
<dbReference type="FunFam" id="3.40.50.300:FF:000016">
    <property type="entry name" value="Oligopeptide ABC transporter ATP-binding component"/>
    <property type="match status" value="1"/>
</dbReference>
<dbReference type="Gene3D" id="3.40.50.300">
    <property type="entry name" value="P-loop containing nucleotide triphosphate hydrolases"/>
    <property type="match status" value="1"/>
</dbReference>
<dbReference type="GO" id="GO:0015833">
    <property type="term" value="P:peptide transport"/>
    <property type="evidence" value="ECO:0007669"/>
    <property type="project" value="InterPro"/>
</dbReference>
<evidence type="ECO:0000256" key="3">
    <source>
        <dbReference type="ARBA" id="ARBA00022448"/>
    </source>
</evidence>
<evidence type="ECO:0000256" key="1">
    <source>
        <dbReference type="ARBA" id="ARBA00004202"/>
    </source>
</evidence>